<keyword evidence="6" id="KW-1185">Reference proteome</keyword>
<feature type="compositionally biased region" description="Polar residues" evidence="3">
    <location>
        <begin position="8"/>
        <end position="18"/>
    </location>
</feature>
<evidence type="ECO:0000256" key="2">
    <source>
        <dbReference type="ARBA" id="ARBA00023140"/>
    </source>
</evidence>
<dbReference type="SUPFAM" id="SSF56801">
    <property type="entry name" value="Acetyl-CoA synthetase-like"/>
    <property type="match status" value="1"/>
</dbReference>
<comment type="caution">
    <text evidence="5">The sequence shown here is derived from an EMBL/GenBank/DDBJ whole genome shotgun (WGS) entry which is preliminary data.</text>
</comment>
<feature type="compositionally biased region" description="Polar residues" evidence="3">
    <location>
        <begin position="73"/>
        <end position="84"/>
    </location>
</feature>
<dbReference type="STRING" id="2018661.A0A2A2JTQ8"/>
<sequence>MSKPFDLSQYSITVTVDENPSFEEEEIDSATGSEEEEEEEEEIDPPRSRLVLISQELLDQIDESGIEPRAKSKSTPAAPNQSKQTNDEKSPVDIPIKLLDTPSGLKPTASTKIADIGRRFGEITIPQNDKNVENSDYKPSVFKQQIITTTRKIDADNKLTVQKTEGISKNSSFLTVELGGEDDISILKSSLSPSLIGLRDFSEVPPAAELQIGGDSSDISSFYYPDRIIEVPLRLVGRMPKRDLPKADVFSRWIFHHLYAHRNEQPTRIAVIEEVNETRCLTYAELVNNVLKAANFLSHHKILPEMCVALCMENSIEFLTFQLALIAIGATPILLSPGHVASDKIEPFDCEAMIVDHSHYGHILRSYETFGRLEHVFILTEDLCSIYVPRHVWIYDAYGFLDFSPDYRKMLPVEDGHVIAFSTRSYAMHVLAKGETCIITEATYDVWRASFLDRLAQLIEQYKVALLFTNVQLLRCFLKYGAEKIYNLSSLKIVANTGSPLPEIIASRIRETLNVAVTQAYSSAETGIISFDDYRERNQQIVSSGYPFINIQLKIADIETEKELPSAEWGRVMLQGNQLFCTYLSKSYENRNLLGRNWLRTDDYGKIENDGRLYVAGHIQSLIRVEGQMVAPDIIESVLFTNPCIEDCVVSEQSGSLWAGLVVKEDSSLPDAEQLNSLLKSWIFIGY</sequence>
<evidence type="ECO:0000256" key="3">
    <source>
        <dbReference type="SAM" id="MobiDB-lite"/>
    </source>
</evidence>
<dbReference type="Proteomes" id="UP000218231">
    <property type="component" value="Unassembled WGS sequence"/>
</dbReference>
<name>A0A2A2JTQ8_9BILA</name>
<dbReference type="InterPro" id="IPR042099">
    <property type="entry name" value="ANL_N_sf"/>
</dbReference>
<dbReference type="EMBL" id="LIAE01010224">
    <property type="protein sequence ID" value="PAV65063.1"/>
    <property type="molecule type" value="Genomic_DNA"/>
</dbReference>
<evidence type="ECO:0000259" key="4">
    <source>
        <dbReference type="Pfam" id="PF00501"/>
    </source>
</evidence>
<dbReference type="Pfam" id="PF00501">
    <property type="entry name" value="AMP-binding"/>
    <property type="match status" value="2"/>
</dbReference>
<organism evidence="5 6">
    <name type="scientific">Diploscapter pachys</name>
    <dbReference type="NCBI Taxonomy" id="2018661"/>
    <lineage>
        <taxon>Eukaryota</taxon>
        <taxon>Metazoa</taxon>
        <taxon>Ecdysozoa</taxon>
        <taxon>Nematoda</taxon>
        <taxon>Chromadorea</taxon>
        <taxon>Rhabditida</taxon>
        <taxon>Rhabditina</taxon>
        <taxon>Rhabditomorpha</taxon>
        <taxon>Rhabditoidea</taxon>
        <taxon>Rhabditidae</taxon>
        <taxon>Diploscapter</taxon>
    </lineage>
</organism>
<dbReference type="GO" id="GO:0016405">
    <property type="term" value="F:CoA-ligase activity"/>
    <property type="evidence" value="ECO:0007669"/>
    <property type="project" value="TreeGrafter"/>
</dbReference>
<evidence type="ECO:0000256" key="1">
    <source>
        <dbReference type="ARBA" id="ARBA00004275"/>
    </source>
</evidence>
<dbReference type="Gene3D" id="3.40.50.12780">
    <property type="entry name" value="N-terminal domain of ligase-like"/>
    <property type="match status" value="2"/>
</dbReference>
<comment type="subcellular location">
    <subcellularLocation>
        <location evidence="1">Peroxisome</location>
    </subcellularLocation>
</comment>
<dbReference type="OrthoDB" id="10253869at2759"/>
<feature type="domain" description="AMP-dependent synthetase/ligase" evidence="4">
    <location>
        <begin position="262"/>
        <end position="339"/>
    </location>
</feature>
<reference evidence="5 6" key="1">
    <citation type="journal article" date="2017" name="Curr. Biol.">
        <title>Genome architecture and evolution of a unichromosomal asexual nematode.</title>
        <authorList>
            <person name="Fradin H."/>
            <person name="Zegar C."/>
            <person name="Gutwein M."/>
            <person name="Lucas J."/>
            <person name="Kovtun M."/>
            <person name="Corcoran D."/>
            <person name="Baugh L.R."/>
            <person name="Kiontke K."/>
            <person name="Gunsalus K."/>
            <person name="Fitch D.H."/>
            <person name="Piano F."/>
        </authorList>
    </citation>
    <scope>NUCLEOTIDE SEQUENCE [LARGE SCALE GENOMIC DNA]</scope>
    <source>
        <strain evidence="5">PF1309</strain>
    </source>
</reference>
<dbReference type="AlphaFoldDB" id="A0A2A2JTQ8"/>
<accession>A0A2A2JTQ8</accession>
<dbReference type="GO" id="GO:0005777">
    <property type="term" value="C:peroxisome"/>
    <property type="evidence" value="ECO:0007669"/>
    <property type="project" value="UniProtKB-SubCell"/>
</dbReference>
<proteinExistence type="predicted"/>
<feature type="domain" description="AMP-dependent synthetase/ligase" evidence="4">
    <location>
        <begin position="425"/>
        <end position="584"/>
    </location>
</feature>
<protein>
    <recommendedName>
        <fullName evidence="4">AMP-dependent synthetase/ligase domain-containing protein</fullName>
    </recommendedName>
</protein>
<dbReference type="PANTHER" id="PTHR24096">
    <property type="entry name" value="LONG-CHAIN-FATTY-ACID--COA LIGASE"/>
    <property type="match status" value="1"/>
</dbReference>
<dbReference type="PANTHER" id="PTHR24096:SF341">
    <property type="entry name" value="AMP-DEPENDENT SYNTHETASE_LIGASE DOMAIN-CONTAINING PROTEIN"/>
    <property type="match status" value="1"/>
</dbReference>
<feature type="region of interest" description="Disordered" evidence="3">
    <location>
        <begin position="1"/>
        <end position="105"/>
    </location>
</feature>
<gene>
    <name evidence="5" type="ORF">WR25_04200</name>
</gene>
<dbReference type="InterPro" id="IPR000873">
    <property type="entry name" value="AMP-dep_synth/lig_dom"/>
</dbReference>
<keyword evidence="2" id="KW-0576">Peroxisome</keyword>
<evidence type="ECO:0000313" key="6">
    <source>
        <dbReference type="Proteomes" id="UP000218231"/>
    </source>
</evidence>
<evidence type="ECO:0000313" key="5">
    <source>
        <dbReference type="EMBL" id="PAV65063.1"/>
    </source>
</evidence>
<feature type="compositionally biased region" description="Acidic residues" evidence="3">
    <location>
        <begin position="20"/>
        <end position="43"/>
    </location>
</feature>